<feature type="compositionally biased region" description="Acidic residues" evidence="1">
    <location>
        <begin position="1"/>
        <end position="18"/>
    </location>
</feature>
<feature type="region of interest" description="Disordered" evidence="1">
    <location>
        <begin position="1"/>
        <end position="53"/>
    </location>
</feature>
<organism evidence="2">
    <name type="scientific">Sarcoptes scabiei</name>
    <name type="common">Itch mite</name>
    <name type="synonym">Acarus scabiei</name>
    <dbReference type="NCBI Taxonomy" id="52283"/>
    <lineage>
        <taxon>Eukaryota</taxon>
        <taxon>Metazoa</taxon>
        <taxon>Ecdysozoa</taxon>
        <taxon>Arthropoda</taxon>
        <taxon>Chelicerata</taxon>
        <taxon>Arachnida</taxon>
        <taxon>Acari</taxon>
        <taxon>Acariformes</taxon>
        <taxon>Sarcoptiformes</taxon>
        <taxon>Astigmata</taxon>
        <taxon>Psoroptidia</taxon>
        <taxon>Sarcoptoidea</taxon>
        <taxon>Sarcoptidae</taxon>
        <taxon>Sarcoptinae</taxon>
        <taxon>Sarcoptes</taxon>
    </lineage>
</organism>
<reference evidence="4" key="1">
    <citation type="journal article" date="2020" name="PLoS Negl. Trop. Dis.">
        <title>High-quality nuclear genome for Sarcoptes scabiei-A critical resource for a neglected parasite.</title>
        <authorList>
            <person name="Korhonen P.K."/>
            <person name="Gasser R.B."/>
            <person name="Ma G."/>
            <person name="Wang T."/>
            <person name="Stroehlein A.J."/>
            <person name="Young N.D."/>
            <person name="Ang C.S."/>
            <person name="Fernando D.D."/>
            <person name="Lu H.C."/>
            <person name="Taylor S."/>
            <person name="Reynolds S.L."/>
            <person name="Mofiz E."/>
            <person name="Najaraj S.H."/>
            <person name="Gowda H."/>
            <person name="Madugundu A."/>
            <person name="Renuse S."/>
            <person name="Holt D."/>
            <person name="Pandey A."/>
            <person name="Papenfuss A.T."/>
            <person name="Fischer K."/>
        </authorList>
    </citation>
    <scope>NUCLEOTIDE SEQUENCE [LARGE SCALE GENOMIC DNA]</scope>
</reference>
<dbReference type="AlphaFoldDB" id="A0A834VD79"/>
<keyword evidence="4" id="KW-1185">Reference proteome</keyword>
<reference evidence="2" key="2">
    <citation type="submission" date="2020-01" db="EMBL/GenBank/DDBJ databases">
        <authorList>
            <person name="Korhonen P.K.K."/>
            <person name="Guangxu M.G."/>
            <person name="Wang T.W."/>
            <person name="Stroehlein A.J.S."/>
            <person name="Young N.D."/>
            <person name="Ang C.-S.A."/>
            <person name="Fernando D.W.F."/>
            <person name="Lu H.L."/>
            <person name="Taylor S.T."/>
            <person name="Ehtesham M.E.M."/>
            <person name="Najaraj S.H.N."/>
            <person name="Harsha G.H.G."/>
            <person name="Madugundu A.M."/>
            <person name="Renuse S.R."/>
            <person name="Holt D.H."/>
            <person name="Pandey A.P."/>
            <person name="Papenfuss A.P."/>
            <person name="Gasser R.B.G."/>
            <person name="Fischer K.F."/>
        </authorList>
    </citation>
    <scope>NUCLEOTIDE SEQUENCE</scope>
    <source>
        <strain evidence="2">SSS_KF_BRIS2020</strain>
    </source>
</reference>
<dbReference type="PANTHER" id="PTHR20371:SF1">
    <property type="entry name" value="ENOLASE-PHOSPHATASE E1"/>
    <property type="match status" value="1"/>
</dbReference>
<proteinExistence type="predicted"/>
<gene>
    <name evidence="2" type="ORF">SSS_6500</name>
</gene>
<reference evidence="3" key="3">
    <citation type="submission" date="2022-06" db="UniProtKB">
        <authorList>
            <consortium name="EnsemblMetazoa"/>
        </authorList>
    </citation>
    <scope>IDENTIFICATION</scope>
</reference>
<dbReference type="PANTHER" id="PTHR20371">
    <property type="entry name" value="ENOLASE-PHOSPHATASE E1"/>
    <property type="match status" value="1"/>
</dbReference>
<dbReference type="EMBL" id="WVUK01000056">
    <property type="protein sequence ID" value="KAF7492496.1"/>
    <property type="molecule type" value="Genomic_DNA"/>
</dbReference>
<protein>
    <submittedName>
        <fullName evidence="2">Enolase-phosphatase E1</fullName>
    </submittedName>
</protein>
<dbReference type="Proteomes" id="UP000070412">
    <property type="component" value="Unassembled WGS sequence"/>
</dbReference>
<sequence length="357" mass="41835">MSEEESQSYSNENDDDEERERSRSSKTLKFQVKSTKSLKNDHPPTIDGNDREQLRPTKLVETNALQTIEQRIVTKLVIEFSGINLILRQPFKILTDIWGVLTSYRFRHTLFDYIDENLSTYLIANVKTAAIKHYIEELRLKTQQDRSNHPKMPRLIFDRTDLDLVNSIVANLQYRRNHSDKNLMNFFDTIYNSVWNEGYAKKALRPHVFPDVIPNFRKWHSDPFFIKIYTFASGPLEIQRLFLSSSIEGNVSEWITSGFDTHNRYKYETSKFRSVIASLGEREAKNLFYLTDSPKKGLAARRSGISVFLVLRPDNRQYHFDDLKSFPTINSFDEFIFHQFGDVVRPKKSDPLLMVSI</sequence>
<evidence type="ECO:0000313" key="2">
    <source>
        <dbReference type="EMBL" id="KAF7492496.1"/>
    </source>
</evidence>
<dbReference type="OrthoDB" id="272500at2759"/>
<dbReference type="GO" id="GO:0019509">
    <property type="term" value="P:L-methionine salvage from methylthioadenosine"/>
    <property type="evidence" value="ECO:0007669"/>
    <property type="project" value="TreeGrafter"/>
</dbReference>
<name>A0A834VD79_SARSC</name>
<evidence type="ECO:0000313" key="3">
    <source>
        <dbReference type="EnsemblMetazoa" id="KAF7492496.1"/>
    </source>
</evidence>
<dbReference type="GO" id="GO:0043874">
    <property type="term" value="F:acireductone synthase activity"/>
    <property type="evidence" value="ECO:0007669"/>
    <property type="project" value="TreeGrafter"/>
</dbReference>
<dbReference type="Gene3D" id="3.40.50.1000">
    <property type="entry name" value="HAD superfamily/HAD-like"/>
    <property type="match status" value="1"/>
</dbReference>
<dbReference type="SUPFAM" id="SSF56784">
    <property type="entry name" value="HAD-like"/>
    <property type="match status" value="1"/>
</dbReference>
<dbReference type="EnsemblMetazoa" id="SSS_6500s_mrna">
    <property type="protein sequence ID" value="KAF7492496.1"/>
    <property type="gene ID" value="SSS_6500"/>
</dbReference>
<evidence type="ECO:0000256" key="1">
    <source>
        <dbReference type="SAM" id="MobiDB-lite"/>
    </source>
</evidence>
<feature type="compositionally biased region" description="Basic and acidic residues" evidence="1">
    <location>
        <begin position="38"/>
        <end position="53"/>
    </location>
</feature>
<dbReference type="InterPro" id="IPR036412">
    <property type="entry name" value="HAD-like_sf"/>
</dbReference>
<dbReference type="InterPro" id="IPR023214">
    <property type="entry name" value="HAD_sf"/>
</dbReference>
<evidence type="ECO:0000313" key="4">
    <source>
        <dbReference type="Proteomes" id="UP000070412"/>
    </source>
</evidence>
<accession>A0A834VD79</accession>